<evidence type="ECO:0000313" key="3">
    <source>
        <dbReference type="EMBL" id="KAK0614532.1"/>
    </source>
</evidence>
<feature type="compositionally biased region" description="Acidic residues" evidence="1">
    <location>
        <begin position="26"/>
        <end position="40"/>
    </location>
</feature>
<keyword evidence="2" id="KW-0812">Transmembrane</keyword>
<feature type="region of interest" description="Disordered" evidence="1">
    <location>
        <begin position="171"/>
        <end position="192"/>
    </location>
</feature>
<dbReference type="EMBL" id="JAULSU010000006">
    <property type="protein sequence ID" value="KAK0614532.1"/>
    <property type="molecule type" value="Genomic_DNA"/>
</dbReference>
<feature type="compositionally biased region" description="Polar residues" evidence="1">
    <location>
        <begin position="273"/>
        <end position="282"/>
    </location>
</feature>
<name>A0AA39WFP7_9PEZI</name>
<evidence type="ECO:0000256" key="2">
    <source>
        <dbReference type="SAM" id="Phobius"/>
    </source>
</evidence>
<organism evidence="3 4">
    <name type="scientific">Immersiella caudata</name>
    <dbReference type="NCBI Taxonomy" id="314043"/>
    <lineage>
        <taxon>Eukaryota</taxon>
        <taxon>Fungi</taxon>
        <taxon>Dikarya</taxon>
        <taxon>Ascomycota</taxon>
        <taxon>Pezizomycotina</taxon>
        <taxon>Sordariomycetes</taxon>
        <taxon>Sordariomycetidae</taxon>
        <taxon>Sordariales</taxon>
        <taxon>Lasiosphaeriaceae</taxon>
        <taxon>Immersiella</taxon>
    </lineage>
</organism>
<keyword evidence="4" id="KW-1185">Reference proteome</keyword>
<reference evidence="3" key="1">
    <citation type="submission" date="2023-06" db="EMBL/GenBank/DDBJ databases">
        <title>Genome-scale phylogeny and comparative genomics of the fungal order Sordariales.</title>
        <authorList>
            <consortium name="Lawrence Berkeley National Laboratory"/>
            <person name="Hensen N."/>
            <person name="Bonometti L."/>
            <person name="Westerberg I."/>
            <person name="Brannstrom I.O."/>
            <person name="Guillou S."/>
            <person name="Cros-Aarteil S."/>
            <person name="Calhoun S."/>
            <person name="Haridas S."/>
            <person name="Kuo A."/>
            <person name="Mondo S."/>
            <person name="Pangilinan J."/>
            <person name="Riley R."/>
            <person name="Labutti K."/>
            <person name="Andreopoulos B."/>
            <person name="Lipzen A."/>
            <person name="Chen C."/>
            <person name="Yanf M."/>
            <person name="Daum C."/>
            <person name="Ng V."/>
            <person name="Clum A."/>
            <person name="Steindorff A."/>
            <person name="Ohm R."/>
            <person name="Martin F."/>
            <person name="Silar P."/>
            <person name="Natvig D."/>
            <person name="Lalanne C."/>
            <person name="Gautier V."/>
            <person name="Ament-Velasquez S.L."/>
            <person name="Kruys A."/>
            <person name="Hutchinson M.I."/>
            <person name="Powell A.J."/>
            <person name="Barry K."/>
            <person name="Miller A.N."/>
            <person name="Grigoriev I.V."/>
            <person name="Debuchy R."/>
            <person name="Gladieux P."/>
            <person name="Thoren M.H."/>
            <person name="Johannesson H."/>
        </authorList>
    </citation>
    <scope>NUCLEOTIDE SEQUENCE</scope>
    <source>
        <strain evidence="3">CBS 606.72</strain>
    </source>
</reference>
<evidence type="ECO:0000256" key="1">
    <source>
        <dbReference type="SAM" id="MobiDB-lite"/>
    </source>
</evidence>
<evidence type="ECO:0000313" key="4">
    <source>
        <dbReference type="Proteomes" id="UP001175000"/>
    </source>
</evidence>
<feature type="compositionally biased region" description="Low complexity" evidence="1">
    <location>
        <begin position="212"/>
        <end position="231"/>
    </location>
</feature>
<feature type="region of interest" description="Disordered" evidence="1">
    <location>
        <begin position="1"/>
        <end position="95"/>
    </location>
</feature>
<feature type="transmembrane region" description="Helical" evidence="2">
    <location>
        <begin position="100"/>
        <end position="121"/>
    </location>
</feature>
<feature type="compositionally biased region" description="Basic and acidic residues" evidence="1">
    <location>
        <begin position="15"/>
        <end position="25"/>
    </location>
</feature>
<comment type="caution">
    <text evidence="3">The sequence shown here is derived from an EMBL/GenBank/DDBJ whole genome shotgun (WGS) entry which is preliminary data.</text>
</comment>
<protein>
    <submittedName>
        <fullName evidence="3">Uncharacterized protein</fullName>
    </submittedName>
</protein>
<sequence length="317" mass="34548">MAPRLVSGGRHRRGVERELFIRTDGYESESDYDSDSDDEDTQPRPAPPPATTQTGITTPTVTPPSAITPPSVQAGAVNPSDPNGALTRVSEDGMHTGGRIGVGIGVVAGVIMLFGITYFIWGRKRRSRQRLELERSPSIDRLVKPEPAADDKPPEPRTQSQILNELMAEVYGGGDSSTTDEKRQSDYPYQKAKMRPSMASWLRRHHPLQLNSLSRWSTSTSKTRPSSTATSLPSNRNTTASLALGPETGIPAVPPLPTLPPKARDSDRFKSVWSDTSAGTVETDSDTKSRGYASILLGYQEPEWDKTEKRANPVPGK</sequence>
<feature type="compositionally biased region" description="Low complexity" evidence="1">
    <location>
        <begin position="51"/>
        <end position="64"/>
    </location>
</feature>
<keyword evidence="2" id="KW-1133">Transmembrane helix</keyword>
<dbReference type="Proteomes" id="UP001175000">
    <property type="component" value="Unassembled WGS sequence"/>
</dbReference>
<proteinExistence type="predicted"/>
<gene>
    <name evidence="3" type="ORF">B0T14DRAFT_570462</name>
</gene>
<accession>A0AA39WFP7</accession>
<feature type="region of interest" description="Disordered" evidence="1">
    <location>
        <begin position="212"/>
        <end position="317"/>
    </location>
</feature>
<feature type="compositionally biased region" description="Polar residues" evidence="1">
    <location>
        <begin position="232"/>
        <end position="241"/>
    </location>
</feature>
<keyword evidence="2" id="KW-0472">Membrane</keyword>
<dbReference type="AlphaFoldDB" id="A0AA39WFP7"/>